<dbReference type="Proteomes" id="UP000250266">
    <property type="component" value="Unassembled WGS sequence"/>
</dbReference>
<keyword evidence="2" id="KW-1185">Reference proteome</keyword>
<dbReference type="AlphaFoldDB" id="A0A8E2E2K2"/>
<reference evidence="1 2" key="1">
    <citation type="journal article" date="2016" name="Nat. Commun.">
        <title>Ectomycorrhizal ecology is imprinted in the genome of the dominant symbiotic fungus Cenococcum geophilum.</title>
        <authorList>
            <consortium name="DOE Joint Genome Institute"/>
            <person name="Peter M."/>
            <person name="Kohler A."/>
            <person name="Ohm R.A."/>
            <person name="Kuo A."/>
            <person name="Krutzmann J."/>
            <person name="Morin E."/>
            <person name="Arend M."/>
            <person name="Barry K.W."/>
            <person name="Binder M."/>
            <person name="Choi C."/>
            <person name="Clum A."/>
            <person name="Copeland A."/>
            <person name="Grisel N."/>
            <person name="Haridas S."/>
            <person name="Kipfer T."/>
            <person name="LaButti K."/>
            <person name="Lindquist E."/>
            <person name="Lipzen A."/>
            <person name="Maire R."/>
            <person name="Meier B."/>
            <person name="Mihaltcheva S."/>
            <person name="Molinier V."/>
            <person name="Murat C."/>
            <person name="Poggeler S."/>
            <person name="Quandt C.A."/>
            <person name="Sperisen C."/>
            <person name="Tritt A."/>
            <person name="Tisserant E."/>
            <person name="Crous P.W."/>
            <person name="Henrissat B."/>
            <person name="Nehls U."/>
            <person name="Egli S."/>
            <person name="Spatafora J.W."/>
            <person name="Grigoriev I.V."/>
            <person name="Martin F.M."/>
        </authorList>
    </citation>
    <scope>NUCLEOTIDE SEQUENCE [LARGE SCALE GENOMIC DNA]</scope>
    <source>
        <strain evidence="1 2">CBS 459.81</strain>
    </source>
</reference>
<protein>
    <submittedName>
        <fullName evidence="1">Uncharacterized protein</fullName>
    </submittedName>
</protein>
<proteinExistence type="predicted"/>
<accession>A0A8E2E2K2</accession>
<gene>
    <name evidence="1" type="ORF">K432DRAFT_156265</name>
</gene>
<organism evidence="1 2">
    <name type="scientific">Lepidopterella palustris CBS 459.81</name>
    <dbReference type="NCBI Taxonomy" id="1314670"/>
    <lineage>
        <taxon>Eukaryota</taxon>
        <taxon>Fungi</taxon>
        <taxon>Dikarya</taxon>
        <taxon>Ascomycota</taxon>
        <taxon>Pezizomycotina</taxon>
        <taxon>Dothideomycetes</taxon>
        <taxon>Pleosporomycetidae</taxon>
        <taxon>Mytilinidiales</taxon>
        <taxon>Argynnaceae</taxon>
        <taxon>Lepidopterella</taxon>
    </lineage>
</organism>
<dbReference type="EMBL" id="KV745251">
    <property type="protein sequence ID" value="OCK76016.1"/>
    <property type="molecule type" value="Genomic_DNA"/>
</dbReference>
<evidence type="ECO:0000313" key="2">
    <source>
        <dbReference type="Proteomes" id="UP000250266"/>
    </source>
</evidence>
<name>A0A8E2E2K2_9PEZI</name>
<evidence type="ECO:0000313" key="1">
    <source>
        <dbReference type="EMBL" id="OCK76016.1"/>
    </source>
</evidence>
<sequence length="57" mass="6430">MVLNMRLNFCGMLQGVTTILMESRRDMEDETGGLKGSRQGSISSGWVWFNEPLSSYL</sequence>